<dbReference type="GO" id="GO:0047493">
    <property type="term" value="F:ceramide cholinephosphotransferase activity"/>
    <property type="evidence" value="ECO:0007669"/>
    <property type="project" value="TreeGrafter"/>
</dbReference>
<keyword evidence="6 9" id="KW-1133">Transmembrane helix</keyword>
<feature type="transmembrane region" description="Helical" evidence="9">
    <location>
        <begin position="12"/>
        <end position="30"/>
    </location>
</feature>
<dbReference type="PANTHER" id="PTHR21290:SF25">
    <property type="entry name" value="SPHINGOMYELIN SYNTHASE-RELATED PROTEIN 1"/>
    <property type="match status" value="1"/>
</dbReference>
<comment type="similarity">
    <text evidence="2">Belongs to the sphingomyelin synthase family.</text>
</comment>
<keyword evidence="8 9" id="KW-0472">Membrane</keyword>
<dbReference type="EMBL" id="AUSU01003842">
    <property type="protein sequence ID" value="EPS66137.1"/>
    <property type="molecule type" value="Genomic_DNA"/>
</dbReference>
<evidence type="ECO:0000256" key="4">
    <source>
        <dbReference type="ARBA" id="ARBA00022692"/>
    </source>
</evidence>
<accession>S8E1F1</accession>
<evidence type="ECO:0000256" key="5">
    <source>
        <dbReference type="ARBA" id="ARBA00022919"/>
    </source>
</evidence>
<gene>
    <name evidence="11" type="ORF">M569_08640</name>
</gene>
<dbReference type="AlphaFoldDB" id="S8E1F1"/>
<keyword evidence="5" id="KW-0746">Sphingolipid metabolism</keyword>
<feature type="transmembrane region" description="Helical" evidence="9">
    <location>
        <begin position="331"/>
        <end position="355"/>
    </location>
</feature>
<dbReference type="InterPro" id="IPR025749">
    <property type="entry name" value="Sphingomyelin_synth-like_dom"/>
</dbReference>
<name>S8E1F1_9LAMI</name>
<comment type="subcellular location">
    <subcellularLocation>
        <location evidence="1">Membrane</location>
        <topology evidence="1">Multi-pass membrane protein</topology>
    </subcellularLocation>
</comment>
<evidence type="ECO:0000256" key="2">
    <source>
        <dbReference type="ARBA" id="ARBA00005441"/>
    </source>
</evidence>
<keyword evidence="3" id="KW-0808">Transferase</keyword>
<dbReference type="InterPro" id="IPR045221">
    <property type="entry name" value="Sphingomyelin_synth-like"/>
</dbReference>
<feature type="transmembrane region" description="Helical" evidence="9">
    <location>
        <begin position="71"/>
        <end position="92"/>
    </location>
</feature>
<keyword evidence="4 9" id="KW-0812">Transmembrane</keyword>
<evidence type="ECO:0000313" key="12">
    <source>
        <dbReference type="Proteomes" id="UP000015453"/>
    </source>
</evidence>
<evidence type="ECO:0000256" key="7">
    <source>
        <dbReference type="ARBA" id="ARBA00023098"/>
    </source>
</evidence>
<feature type="transmembrane region" description="Helical" evidence="9">
    <location>
        <begin position="42"/>
        <end position="59"/>
    </location>
</feature>
<dbReference type="OrthoDB" id="422827at2759"/>
<protein>
    <recommendedName>
        <fullName evidence="10">Sphingomyelin synthase-like domain-containing protein</fullName>
    </recommendedName>
</protein>
<evidence type="ECO:0000256" key="6">
    <source>
        <dbReference type="ARBA" id="ARBA00022989"/>
    </source>
</evidence>
<keyword evidence="12" id="KW-1185">Reference proteome</keyword>
<evidence type="ECO:0000256" key="3">
    <source>
        <dbReference type="ARBA" id="ARBA00022679"/>
    </source>
</evidence>
<feature type="transmembrane region" description="Helical" evidence="9">
    <location>
        <begin position="414"/>
        <end position="434"/>
    </location>
</feature>
<evidence type="ECO:0000256" key="9">
    <source>
        <dbReference type="SAM" id="Phobius"/>
    </source>
</evidence>
<proteinExistence type="inferred from homology"/>
<evidence type="ECO:0000256" key="8">
    <source>
        <dbReference type="ARBA" id="ARBA00023136"/>
    </source>
</evidence>
<dbReference type="GO" id="GO:0000139">
    <property type="term" value="C:Golgi membrane"/>
    <property type="evidence" value="ECO:0007669"/>
    <property type="project" value="TreeGrafter"/>
</dbReference>
<evidence type="ECO:0000313" key="11">
    <source>
        <dbReference type="EMBL" id="EPS66137.1"/>
    </source>
</evidence>
<evidence type="ECO:0000256" key="1">
    <source>
        <dbReference type="ARBA" id="ARBA00004141"/>
    </source>
</evidence>
<dbReference type="Proteomes" id="UP000015453">
    <property type="component" value="Unassembled WGS sequence"/>
</dbReference>
<reference evidence="11 12" key="1">
    <citation type="journal article" date="2013" name="BMC Genomics">
        <title>The miniature genome of a carnivorous plant Genlisea aurea contains a low number of genes and short non-coding sequences.</title>
        <authorList>
            <person name="Leushkin E.V."/>
            <person name="Sutormin R.A."/>
            <person name="Nabieva E.R."/>
            <person name="Penin A.A."/>
            <person name="Kondrashov A.S."/>
            <person name="Logacheva M.D."/>
        </authorList>
    </citation>
    <scope>NUCLEOTIDE SEQUENCE [LARGE SCALE GENOMIC DNA]</scope>
</reference>
<dbReference type="Pfam" id="PF14360">
    <property type="entry name" value="PAP2_C"/>
    <property type="match status" value="1"/>
</dbReference>
<dbReference type="GO" id="GO:0033188">
    <property type="term" value="F:sphingomyelin synthase activity"/>
    <property type="evidence" value="ECO:0007669"/>
    <property type="project" value="TreeGrafter"/>
</dbReference>
<feature type="transmembrane region" description="Helical" evidence="9">
    <location>
        <begin position="140"/>
        <end position="159"/>
    </location>
</feature>
<feature type="transmembrane region" description="Helical" evidence="9">
    <location>
        <begin position="293"/>
        <end position="319"/>
    </location>
</feature>
<keyword evidence="7" id="KW-0443">Lipid metabolism</keyword>
<dbReference type="GO" id="GO:0005789">
    <property type="term" value="C:endoplasmic reticulum membrane"/>
    <property type="evidence" value="ECO:0007669"/>
    <property type="project" value="TreeGrafter"/>
</dbReference>
<feature type="domain" description="Sphingomyelin synthase-like" evidence="10">
    <location>
        <begin position="281"/>
        <end position="347"/>
    </location>
</feature>
<feature type="transmembrane region" description="Helical" evidence="9">
    <location>
        <begin position="171"/>
        <end position="190"/>
    </location>
</feature>
<dbReference type="GO" id="GO:0005886">
    <property type="term" value="C:plasma membrane"/>
    <property type="evidence" value="ECO:0007669"/>
    <property type="project" value="TreeGrafter"/>
</dbReference>
<dbReference type="PANTHER" id="PTHR21290">
    <property type="entry name" value="SPHINGOMYELIN SYNTHETASE"/>
    <property type="match status" value="1"/>
</dbReference>
<comment type="caution">
    <text evidence="11">The sequence shown here is derived from an EMBL/GenBank/DDBJ whole genome shotgun (WGS) entry which is preliminary data.</text>
</comment>
<sequence length="440" mass="49474">MLRLWINRRRASGAVPGLGIAAIAYVAVDYLRHSSPVWHERLQPAIWTALVILVVIRVLHYKYWSLELRAAIPFILSMLFMLSAFLFEAISVRSVTAVLGLDWHNDTPPLPDTGQWLLLALNEKLPEAIVHVLRARIIGLHHFLMLFVMLAFSVVFNSVQAPGLGLGARYMFTMAVGRLLRAVAFISTILPSPRPWCASVRFRVPSHPHRWAQKYYVPYSSDPGSISRIIQLDVAYAATSEYGDEFKPNWGTMNFLADFLRPTASEGSSSWFSLLKSAGGGCNDLLYSGHMLVAVLTAMAWTEAYGGLTSAFMWLLVIHSAQREIRERHHYSVDCIMAIYMGILLWKTIGLFWPIKNRRSEAQRLNKLEKIHHRLLQAAKDSDIDGVRELLLREDAELSSSKIISNGPFSQSKAMWVFSGGTIFFTVVIALLAFKLTSDG</sequence>
<dbReference type="GO" id="GO:0046513">
    <property type="term" value="P:ceramide biosynthetic process"/>
    <property type="evidence" value="ECO:0007669"/>
    <property type="project" value="TreeGrafter"/>
</dbReference>
<evidence type="ECO:0000259" key="10">
    <source>
        <dbReference type="Pfam" id="PF14360"/>
    </source>
</evidence>
<organism evidence="11 12">
    <name type="scientific">Genlisea aurea</name>
    <dbReference type="NCBI Taxonomy" id="192259"/>
    <lineage>
        <taxon>Eukaryota</taxon>
        <taxon>Viridiplantae</taxon>
        <taxon>Streptophyta</taxon>
        <taxon>Embryophyta</taxon>
        <taxon>Tracheophyta</taxon>
        <taxon>Spermatophyta</taxon>
        <taxon>Magnoliopsida</taxon>
        <taxon>eudicotyledons</taxon>
        <taxon>Gunneridae</taxon>
        <taxon>Pentapetalae</taxon>
        <taxon>asterids</taxon>
        <taxon>lamiids</taxon>
        <taxon>Lamiales</taxon>
        <taxon>Lentibulariaceae</taxon>
        <taxon>Genlisea</taxon>
    </lineage>
</organism>